<dbReference type="GO" id="GO:0007264">
    <property type="term" value="P:small GTPase-mediated signal transduction"/>
    <property type="evidence" value="ECO:0007669"/>
    <property type="project" value="InterPro"/>
</dbReference>
<dbReference type="GO" id="GO:0016192">
    <property type="term" value="P:vesicle-mediated transport"/>
    <property type="evidence" value="ECO:0007669"/>
    <property type="project" value="TreeGrafter"/>
</dbReference>
<dbReference type="PANTHER" id="PTHR11787:SF4">
    <property type="entry name" value="CHM, RAB ESCORT PROTEIN 1"/>
    <property type="match status" value="1"/>
</dbReference>
<dbReference type="InterPro" id="IPR018203">
    <property type="entry name" value="GDP_dissociation_inhibitor"/>
</dbReference>
<evidence type="ECO:0000313" key="2">
    <source>
        <dbReference type="EMBL" id="OII72329.1"/>
    </source>
</evidence>
<dbReference type="GO" id="GO:0005829">
    <property type="term" value="C:cytosol"/>
    <property type="evidence" value="ECO:0007669"/>
    <property type="project" value="TreeGrafter"/>
</dbReference>
<dbReference type="GO" id="GO:0005092">
    <property type="term" value="F:GDP-dissociation inhibitor activity"/>
    <property type="evidence" value="ECO:0007669"/>
    <property type="project" value="InterPro"/>
</dbReference>
<protein>
    <submittedName>
        <fullName evidence="2">GDP dissociation inhibitor family protein</fullName>
    </submittedName>
</protein>
<comment type="similarity">
    <text evidence="1">Belongs to the Rab GDI family.</text>
</comment>
<dbReference type="AlphaFoldDB" id="A0A1J4MDM4"/>
<dbReference type="Pfam" id="PF00996">
    <property type="entry name" value="GDI"/>
    <property type="match status" value="2"/>
</dbReference>
<name>A0A1J4MDM4_9CRYT</name>
<sequence length="589" mass="67959">MNRDKWDVLIVGTGILECIVAAGLSCRGFSVLHIDPASSYGTYWNTIKLDNLNKWLTSNRDLDDHMFDTSPFSNKFGWVNSSHSNSNDLLNKFCIDLLPKMIFSRSPLVDILLSCKITHYLEFQGVNYLSFYNIDDDFKDMFTTKKLSRDEVSEEGSLHTKYISPIPNKFINIPFSKKTIFASTDLTLYEKRSLMKLFKGMSHLLDSSAGKQKKDLDIRNDPFRSPAVLANSIENINELDLDLVVNSWPLFQKKWKLTNKTLDMVRFCIALNFDTETNINWQMDVVNPIGKLIRSLNQHGCSGTPFLFPCYGVCDIPQAFSRFAAVNGAVYRLHTHIENIKKYNDGWEVDIRNYEMEEAITIKSKLLIGSPRLLSQIYDGPKQENIRRIFRMFVITCKPLIIQEETFQEDILFASIKINQTKNPTDNHVEVVNIMQCGSSSGCCPKGSYIINICKIMSKTESAEEVTMQFERLLRYFFNNSNKVQDNYIDCIIYKGGYIYNREFQDPIFTSDGIIYTADPFIDLSSFFILDGDIQNAMTILQHALNYLQLDNKEILTPITFKKEELIETLSIKEQCNDMIFQKFREVFE</sequence>
<dbReference type="SUPFAM" id="SSF51905">
    <property type="entry name" value="FAD/NAD(P)-binding domain"/>
    <property type="match status" value="1"/>
</dbReference>
<dbReference type="PANTHER" id="PTHR11787">
    <property type="entry name" value="RAB GDP-DISSOCIATION INHIBITOR"/>
    <property type="match status" value="1"/>
</dbReference>
<dbReference type="VEuPathDB" id="CryptoDB:cand_012790"/>
<accession>A0A1J4MDM4</accession>
<dbReference type="EMBL" id="LRBS01000117">
    <property type="protein sequence ID" value="OII72329.1"/>
    <property type="molecule type" value="Genomic_DNA"/>
</dbReference>
<keyword evidence="3" id="KW-1185">Reference proteome</keyword>
<evidence type="ECO:0000313" key="3">
    <source>
        <dbReference type="Proteomes" id="UP000186804"/>
    </source>
</evidence>
<dbReference type="Gene3D" id="3.30.519.10">
    <property type="entry name" value="Guanine Nucleotide Dissociation Inhibitor, domain 2"/>
    <property type="match status" value="1"/>
</dbReference>
<dbReference type="GO" id="GO:0005968">
    <property type="term" value="C:Rab-protein geranylgeranyltransferase complex"/>
    <property type="evidence" value="ECO:0007669"/>
    <property type="project" value="TreeGrafter"/>
</dbReference>
<dbReference type="GeneID" id="92365464"/>
<dbReference type="InterPro" id="IPR036188">
    <property type="entry name" value="FAD/NAD-bd_sf"/>
</dbReference>
<organism evidence="2 3">
    <name type="scientific">Cryptosporidium andersoni</name>
    <dbReference type="NCBI Taxonomy" id="117008"/>
    <lineage>
        <taxon>Eukaryota</taxon>
        <taxon>Sar</taxon>
        <taxon>Alveolata</taxon>
        <taxon>Apicomplexa</taxon>
        <taxon>Conoidasida</taxon>
        <taxon>Coccidia</taxon>
        <taxon>Eucoccidiorida</taxon>
        <taxon>Eimeriorina</taxon>
        <taxon>Cryptosporidiidae</taxon>
        <taxon>Cryptosporidium</taxon>
    </lineage>
</organism>
<evidence type="ECO:0000256" key="1">
    <source>
        <dbReference type="ARBA" id="ARBA00005593"/>
    </source>
</evidence>
<dbReference type="RefSeq" id="XP_067066924.1">
    <property type="nucleotide sequence ID" value="XM_067211516.1"/>
</dbReference>
<reference evidence="2 3" key="1">
    <citation type="submission" date="2016-10" db="EMBL/GenBank/DDBJ databases">
        <title>Reductive evolution of mitochondrial metabolism and differential evolution of invasion-related proteins in Cryptosporidium.</title>
        <authorList>
            <person name="Liu S."/>
            <person name="Roellig D.M."/>
            <person name="Guo Y."/>
            <person name="Li N."/>
            <person name="Frace M.A."/>
            <person name="Tang K."/>
            <person name="Zhang L."/>
            <person name="Feng Y."/>
            <person name="Xiao L."/>
        </authorList>
    </citation>
    <scope>NUCLEOTIDE SEQUENCE [LARGE SCALE GENOMIC DNA]</scope>
    <source>
        <strain evidence="2">30847</strain>
    </source>
</reference>
<gene>
    <name evidence="2" type="ORF">cand_012790</name>
</gene>
<dbReference type="PRINTS" id="PR00891">
    <property type="entry name" value="RABGDIREP"/>
</dbReference>
<proteinExistence type="inferred from homology"/>
<dbReference type="Gene3D" id="1.10.405.10">
    <property type="entry name" value="Guanine Nucleotide Dissociation Inhibitor, domain 1"/>
    <property type="match status" value="1"/>
</dbReference>
<dbReference type="Proteomes" id="UP000186804">
    <property type="component" value="Unassembled WGS sequence"/>
</dbReference>
<dbReference type="OrthoDB" id="1923006at2759"/>
<dbReference type="GO" id="GO:0005634">
    <property type="term" value="C:nucleus"/>
    <property type="evidence" value="ECO:0007669"/>
    <property type="project" value="TreeGrafter"/>
</dbReference>
<comment type="caution">
    <text evidence="2">The sequence shown here is derived from an EMBL/GenBank/DDBJ whole genome shotgun (WGS) entry which is preliminary data.</text>
</comment>
<dbReference type="Gene3D" id="3.50.50.60">
    <property type="entry name" value="FAD/NAD(P)-binding domain"/>
    <property type="match status" value="1"/>
</dbReference>